<dbReference type="SUPFAM" id="SSF74924">
    <property type="entry name" value="Cap-Gly domain"/>
    <property type="match status" value="2"/>
</dbReference>
<dbReference type="OrthoDB" id="2130750at2759"/>
<keyword evidence="2" id="KW-0812">Transmembrane</keyword>
<accession>X6M314</accession>
<dbReference type="PROSITE" id="PS50245">
    <property type="entry name" value="CAP_GLY_2"/>
    <property type="match status" value="2"/>
</dbReference>
<reference evidence="4 5" key="1">
    <citation type="journal article" date="2013" name="Curr. Biol.">
        <title>The Genome of the Foraminiferan Reticulomyxa filosa.</title>
        <authorList>
            <person name="Glockner G."/>
            <person name="Hulsmann N."/>
            <person name="Schleicher M."/>
            <person name="Noegel A.A."/>
            <person name="Eichinger L."/>
            <person name="Gallinger C."/>
            <person name="Pawlowski J."/>
            <person name="Sierra R."/>
            <person name="Euteneuer U."/>
            <person name="Pillet L."/>
            <person name="Moustafa A."/>
            <person name="Platzer M."/>
            <person name="Groth M."/>
            <person name="Szafranski K."/>
            <person name="Schliwa M."/>
        </authorList>
    </citation>
    <scope>NUCLEOTIDE SEQUENCE [LARGE SCALE GENOMIC DNA]</scope>
</reference>
<feature type="compositionally biased region" description="Low complexity" evidence="1">
    <location>
        <begin position="665"/>
        <end position="678"/>
    </location>
</feature>
<dbReference type="PANTHER" id="PTHR18916">
    <property type="entry name" value="DYNACTIN 1-RELATED MICROTUBULE-BINDING"/>
    <property type="match status" value="1"/>
</dbReference>
<feature type="compositionally biased region" description="Basic and acidic residues" evidence="1">
    <location>
        <begin position="432"/>
        <end position="443"/>
    </location>
</feature>
<dbReference type="InterPro" id="IPR011705">
    <property type="entry name" value="BACK"/>
</dbReference>
<feature type="non-terminal residue" evidence="4">
    <location>
        <position position="1"/>
    </location>
</feature>
<dbReference type="SMART" id="SM00875">
    <property type="entry name" value="BACK"/>
    <property type="match status" value="1"/>
</dbReference>
<keyword evidence="2" id="KW-0472">Membrane</keyword>
<evidence type="ECO:0000313" key="4">
    <source>
        <dbReference type="EMBL" id="ETO08339.1"/>
    </source>
</evidence>
<feature type="compositionally biased region" description="Basic and acidic residues" evidence="1">
    <location>
        <begin position="395"/>
        <end position="405"/>
    </location>
</feature>
<dbReference type="InterPro" id="IPR000938">
    <property type="entry name" value="CAP-Gly_domain"/>
</dbReference>
<dbReference type="InterPro" id="IPR036859">
    <property type="entry name" value="CAP-Gly_dom_sf"/>
</dbReference>
<dbReference type="Pfam" id="PF07707">
    <property type="entry name" value="BACK"/>
    <property type="match status" value="1"/>
</dbReference>
<dbReference type="Gene3D" id="1.25.40.420">
    <property type="match status" value="1"/>
</dbReference>
<evidence type="ECO:0000256" key="2">
    <source>
        <dbReference type="SAM" id="Phobius"/>
    </source>
</evidence>
<dbReference type="EMBL" id="ASPP01025134">
    <property type="protein sequence ID" value="ETO08339.1"/>
    <property type="molecule type" value="Genomic_DNA"/>
</dbReference>
<dbReference type="Proteomes" id="UP000023152">
    <property type="component" value="Unassembled WGS sequence"/>
</dbReference>
<evidence type="ECO:0000313" key="5">
    <source>
        <dbReference type="Proteomes" id="UP000023152"/>
    </source>
</evidence>
<gene>
    <name evidence="4" type="ORF">RFI_29050</name>
</gene>
<dbReference type="Pfam" id="PF01302">
    <property type="entry name" value="CAP_GLY"/>
    <property type="match status" value="2"/>
</dbReference>
<feature type="compositionally biased region" description="Acidic residues" evidence="1">
    <location>
        <begin position="406"/>
        <end position="431"/>
    </location>
</feature>
<protein>
    <recommendedName>
        <fullName evidence="3">CAP-Gly domain-containing protein</fullName>
    </recommendedName>
</protein>
<feature type="domain" description="CAP-Gly" evidence="3">
    <location>
        <begin position="605"/>
        <end position="648"/>
    </location>
</feature>
<keyword evidence="2" id="KW-1133">Transmembrane helix</keyword>
<dbReference type="Gene3D" id="2.30.30.190">
    <property type="entry name" value="CAP Gly-rich-like domain"/>
    <property type="match status" value="2"/>
</dbReference>
<feature type="compositionally biased region" description="Basic and acidic residues" evidence="1">
    <location>
        <begin position="679"/>
        <end position="711"/>
    </location>
</feature>
<feature type="region of interest" description="Disordered" evidence="1">
    <location>
        <begin position="655"/>
        <end position="711"/>
    </location>
</feature>
<comment type="caution">
    <text evidence="4">The sequence shown here is derived from an EMBL/GenBank/DDBJ whole genome shotgun (WGS) entry which is preliminary data.</text>
</comment>
<evidence type="ECO:0000259" key="3">
    <source>
        <dbReference type="PROSITE" id="PS50245"/>
    </source>
</evidence>
<proteinExistence type="predicted"/>
<feature type="domain" description="CAP-Gly" evidence="3">
    <location>
        <begin position="753"/>
        <end position="785"/>
    </location>
</feature>
<sequence>DDMKAVTVENAEMYLLYASKYAQLLTKKNFAQNVWTHVIVTSYLTSLNDLFRLVQSFQTTHQNDMGAKILQHELFSNRSRMEQLIASSASSFYSLSEASMKFILSSNKLDINEEQLFEGVIEWSKRTIDREKALARDNHKNTNETKCSFESWKEHIRGVLPLIRFPIMDSDYILKNVLFNRDIFADSQHLLFILSFHLSRGDSTHLKDLPYSSQPRNANATSTNSFVTIFQCYIQIYINECMNIIENQTREEKLQSENKSLRKTISELTMKVNQLETQVRRSSRPSQSNMFGVDSANANTKASSAKARPSIAAASNKLKIKTENESGKRNSNSPASLSPLPQAGTHRKDNETSATAIEHSLEDTEHLTNSSEDGEDENKNKQKTLKKALSNDSTQEERSHRKEKEELEEEDEEQYPSDKDELDEEDDPSEEEQQKQQEVEKKAPQHWGQLSVATDLVDSMVEGKQGAQFIVGFRKLNNFDEEENEKADKTFEAVKQNMEARLKRSKSKEDDQQANLLCFYFYFVHLYEKNSTNSVGAPASDSAKKPKKVLIDVSTLETPLYKGVLSVGACKYSALEEQKLQELNVEVNDIVTISQDRIGVVRYIGEAHFFWGTVVGLELQKNSKGKNNGHIDGIKYFECKPSKGLFIKPMAIAKAEKPKQKKPAKTPNNSNNNKTTKNPGEKRKSEMITRLNKEQDKSVPREWPGKFKQKAEQDRMDRLGIDVGDCVQLSKGERAVIMFVGVTNNSKGLVQFGIELLDGALGCCSGEINGERYFECEEKRGEFIYSDRIRKKVENHSQLLYRFLCFIFVHSFCFLLIFDQIFG</sequence>
<feature type="compositionally biased region" description="Low complexity" evidence="1">
    <location>
        <begin position="295"/>
        <end position="307"/>
    </location>
</feature>
<name>X6M314_RETFI</name>
<dbReference type="SMART" id="SM01052">
    <property type="entry name" value="CAP_GLY"/>
    <property type="match status" value="2"/>
</dbReference>
<dbReference type="AlphaFoldDB" id="X6M314"/>
<evidence type="ECO:0000256" key="1">
    <source>
        <dbReference type="SAM" id="MobiDB-lite"/>
    </source>
</evidence>
<organism evidence="4 5">
    <name type="scientific">Reticulomyxa filosa</name>
    <dbReference type="NCBI Taxonomy" id="46433"/>
    <lineage>
        <taxon>Eukaryota</taxon>
        <taxon>Sar</taxon>
        <taxon>Rhizaria</taxon>
        <taxon>Retaria</taxon>
        <taxon>Foraminifera</taxon>
        <taxon>Monothalamids</taxon>
        <taxon>Reticulomyxidae</taxon>
        <taxon>Reticulomyxa</taxon>
    </lineage>
</organism>
<feature type="compositionally biased region" description="Low complexity" evidence="1">
    <location>
        <begin position="330"/>
        <end position="341"/>
    </location>
</feature>
<feature type="transmembrane region" description="Helical" evidence="2">
    <location>
        <begin position="799"/>
        <end position="818"/>
    </location>
</feature>
<feature type="region of interest" description="Disordered" evidence="1">
    <location>
        <begin position="273"/>
        <end position="447"/>
    </location>
</feature>
<keyword evidence="5" id="KW-1185">Reference proteome</keyword>